<accession>A0A1Z1M127</accession>
<dbReference type="AlphaFoldDB" id="A0A1Z1M127"/>
<keyword evidence="2" id="KW-0150">Chloroplast</keyword>
<keyword evidence="1" id="KW-0812">Transmembrane</keyword>
<geneLocation type="chloroplast" evidence="2"/>
<protein>
    <submittedName>
        <fullName evidence="2">Uncharacterized protein</fullName>
    </submittedName>
</protein>
<keyword evidence="1" id="KW-1133">Transmembrane helix</keyword>
<dbReference type="GeneID" id="33348021"/>
<organism evidence="2">
    <name type="scientific">Laurenciella marilzae</name>
    <dbReference type="NCBI Taxonomy" id="1413812"/>
    <lineage>
        <taxon>Eukaryota</taxon>
        <taxon>Rhodophyta</taxon>
        <taxon>Florideophyceae</taxon>
        <taxon>Rhodymeniophycidae</taxon>
        <taxon>Ceramiales</taxon>
        <taxon>Rhodomelaceae</taxon>
        <taxon>Laurencieae</taxon>
        <taxon>Laurenciella</taxon>
    </lineage>
</organism>
<evidence type="ECO:0000313" key="2">
    <source>
        <dbReference type="EMBL" id="ARW59779.1"/>
    </source>
</evidence>
<sequence length="50" mass="6025">MNTLITQLLKSLNIHCVHNNNRIKIILNCYILNTIRTVIFYIFIFYIIIE</sequence>
<dbReference type="EMBL" id="MF101410">
    <property type="protein sequence ID" value="ARW59779.1"/>
    <property type="molecule type" value="Genomic_DNA"/>
</dbReference>
<name>A0A1Z1M127_9FLOR</name>
<gene>
    <name evidence="2" type="primary">Orf50</name>
</gene>
<keyword evidence="2" id="KW-0934">Plastid</keyword>
<evidence type="ECO:0000256" key="1">
    <source>
        <dbReference type="SAM" id="Phobius"/>
    </source>
</evidence>
<keyword evidence="1" id="KW-0472">Membrane</keyword>
<feature type="transmembrane region" description="Helical" evidence="1">
    <location>
        <begin position="30"/>
        <end position="49"/>
    </location>
</feature>
<proteinExistence type="predicted"/>
<reference evidence="2" key="1">
    <citation type="journal article" date="2017" name="J. Phycol.">
        <title>Analysis of chloroplast genomes and a supermatrix inform reclassification of the Rhodomelaceae (Rhodophyta).</title>
        <authorList>
            <person name="Diaz-Tapia P."/>
            <person name="Maggs C.A."/>
            <person name="West J.A."/>
            <person name="Verbruggen H."/>
        </authorList>
    </citation>
    <scope>NUCLEOTIDE SEQUENCE</scope>
    <source>
        <strain evidence="2">HV1501</strain>
    </source>
</reference>
<dbReference type="RefSeq" id="YP_009391635.1">
    <property type="nucleotide sequence ID" value="NC_035259.1"/>
</dbReference>